<evidence type="ECO:0000313" key="3">
    <source>
        <dbReference type="EMBL" id="SDW30150.1"/>
    </source>
</evidence>
<accession>A0A1H2SEX8</accession>
<dbReference type="OrthoDB" id="9786339at2"/>
<gene>
    <name evidence="3" type="ORF">SAMN05216215_1002198</name>
</gene>
<evidence type="ECO:0000313" key="4">
    <source>
        <dbReference type="Proteomes" id="UP000199529"/>
    </source>
</evidence>
<keyword evidence="2" id="KW-0472">Membrane</keyword>
<dbReference type="SUPFAM" id="SSF56112">
    <property type="entry name" value="Protein kinase-like (PK-like)"/>
    <property type="match status" value="1"/>
</dbReference>
<feature type="region of interest" description="Disordered" evidence="1">
    <location>
        <begin position="353"/>
        <end position="408"/>
    </location>
</feature>
<dbReference type="Proteomes" id="UP000199529">
    <property type="component" value="Unassembled WGS sequence"/>
</dbReference>
<name>A0A1H2SEX8_9PSEU</name>
<feature type="transmembrane region" description="Helical" evidence="2">
    <location>
        <begin position="319"/>
        <end position="345"/>
    </location>
</feature>
<dbReference type="CDD" id="cd13973">
    <property type="entry name" value="PK_MviN-like"/>
    <property type="match status" value="1"/>
</dbReference>
<feature type="compositionally biased region" description="Polar residues" evidence="1">
    <location>
        <begin position="384"/>
        <end position="395"/>
    </location>
</feature>
<dbReference type="InterPro" id="IPR011009">
    <property type="entry name" value="Kinase-like_dom_sf"/>
</dbReference>
<evidence type="ECO:0000256" key="2">
    <source>
        <dbReference type="SAM" id="Phobius"/>
    </source>
</evidence>
<feature type="compositionally biased region" description="Basic and acidic residues" evidence="1">
    <location>
        <begin position="302"/>
        <end position="315"/>
    </location>
</feature>
<evidence type="ECO:0008006" key="5">
    <source>
        <dbReference type="Google" id="ProtNLM"/>
    </source>
</evidence>
<proteinExistence type="predicted"/>
<keyword evidence="2" id="KW-1133">Transmembrane helix</keyword>
<organism evidence="3 4">
    <name type="scientific">Saccharopolyspora shandongensis</name>
    <dbReference type="NCBI Taxonomy" id="418495"/>
    <lineage>
        <taxon>Bacteria</taxon>
        <taxon>Bacillati</taxon>
        <taxon>Actinomycetota</taxon>
        <taxon>Actinomycetes</taxon>
        <taxon>Pseudonocardiales</taxon>
        <taxon>Pseudonocardiaceae</taxon>
        <taxon>Saccharopolyspora</taxon>
    </lineage>
</organism>
<dbReference type="RefSeq" id="WP_093260863.1">
    <property type="nucleotide sequence ID" value="NZ_FNOK01000002.1"/>
</dbReference>
<dbReference type="Gene3D" id="3.30.200.20">
    <property type="entry name" value="Phosphorylase Kinase, domain 1"/>
    <property type="match status" value="1"/>
</dbReference>
<dbReference type="Gene3D" id="1.10.510.10">
    <property type="entry name" value="Transferase(Phosphotransferase) domain 1"/>
    <property type="match status" value="1"/>
</dbReference>
<dbReference type="EMBL" id="FNOK01000002">
    <property type="protein sequence ID" value="SDW30150.1"/>
    <property type="molecule type" value="Genomic_DNA"/>
</dbReference>
<keyword evidence="4" id="KW-1185">Reference proteome</keyword>
<feature type="region of interest" description="Disordered" evidence="1">
    <location>
        <begin position="1"/>
        <end position="25"/>
    </location>
</feature>
<reference evidence="4" key="1">
    <citation type="submission" date="2016-10" db="EMBL/GenBank/DDBJ databases">
        <authorList>
            <person name="Varghese N."/>
            <person name="Submissions S."/>
        </authorList>
    </citation>
    <scope>NUCLEOTIDE SEQUENCE [LARGE SCALE GENOMIC DNA]</scope>
    <source>
        <strain evidence="4">CGMCC 4.3530</strain>
    </source>
</reference>
<evidence type="ECO:0000256" key="1">
    <source>
        <dbReference type="SAM" id="MobiDB-lite"/>
    </source>
</evidence>
<keyword evidence="2" id="KW-0812">Transmembrane</keyword>
<dbReference type="STRING" id="418495.SAMN05216215_1002198"/>
<feature type="compositionally biased region" description="Polar residues" evidence="1">
    <location>
        <begin position="286"/>
        <end position="301"/>
    </location>
</feature>
<dbReference type="AlphaFoldDB" id="A0A1H2SEX8"/>
<sequence length="525" mass="54373">MTSKPTEQIAAERDESGDEGSTEQALTPGRVLDHGRYRLLSQAGVDDRCNVQLWRAKDGVLGRDVALTVLVGDRSDSEAASNARRTLERAMHASTFNHIGVARVLDVVTQSSSDPTGVLGIVIAEWTHGTDLLDLVAEGPLPPGTAARLLQPLAAAVEAAHHAGLVLGADHPQRIRVTPDGEIRMAFPGPMAQATSSDDVRGLGSALYLLLTGRWALGPAPEGLPAAPTGPDGNLVAPRTLRPTVPLELSTVAVRALGNPDSTGTTGGVRTGAAVLRVLEQHATFETTSSVGQSGQATESNEVWRREDPKPDQEKRKKLMISVGVLAVATLLVVGWIAASLIGMFTENNANRGTGQVIGESGNHPEGQPPPGQPSANLIKIPVSSATQFSGNGSPDNPGRLRNIVDGDPATDWGTSRYNQQLGAGGISPGTGAVLTFQHAAVPQEVLINSLSAGTVVEVRTVDGTPSADGGTLLGSATLGNGDTPIKLNASSSMQQILVVIKQLIPKDGGYAAQINEITVNGTAG</sequence>
<feature type="region of interest" description="Disordered" evidence="1">
    <location>
        <begin position="286"/>
        <end position="315"/>
    </location>
</feature>
<protein>
    <recommendedName>
        <fullName evidence="5">Peptidoglycan lipid II flippase</fullName>
    </recommendedName>
</protein>